<dbReference type="Gene3D" id="3.30.230.10">
    <property type="match status" value="1"/>
</dbReference>
<dbReference type="InterPro" id="IPR014721">
    <property type="entry name" value="Ribsml_uS5_D2-typ_fold_subgr"/>
</dbReference>
<gene>
    <name evidence="6" type="ORF">SAMN05421768_101573</name>
</gene>
<dbReference type="AlphaFoldDB" id="A0A1N7HWZ5"/>
<accession>A0A1N7HWZ5</accession>
<dbReference type="Gene3D" id="3.30.70.890">
    <property type="entry name" value="GHMP kinase, C-terminal domain"/>
    <property type="match status" value="1"/>
</dbReference>
<feature type="domain" description="GHMP kinase C-terminal" evidence="5">
    <location>
        <begin position="269"/>
        <end position="347"/>
    </location>
</feature>
<evidence type="ECO:0000256" key="3">
    <source>
        <dbReference type="ARBA" id="ARBA00022840"/>
    </source>
</evidence>
<dbReference type="STRING" id="112234.SAMN05421768_101573"/>
<dbReference type="InterPro" id="IPR020568">
    <property type="entry name" value="Ribosomal_Su5_D2-typ_SF"/>
</dbReference>
<evidence type="ECO:0000259" key="5">
    <source>
        <dbReference type="Pfam" id="PF08544"/>
    </source>
</evidence>
<dbReference type="PRINTS" id="PR00960">
    <property type="entry name" value="LMBPPROTEIN"/>
</dbReference>
<protein>
    <submittedName>
        <fullName evidence="6">Mevalonate kinase</fullName>
    </submittedName>
</protein>
<keyword evidence="1" id="KW-0547">Nucleotide-binding</keyword>
<dbReference type="InterPro" id="IPR013750">
    <property type="entry name" value="GHMP_kinase_C_dom"/>
</dbReference>
<feature type="domain" description="GHMP kinase N-terminal" evidence="4">
    <location>
        <begin position="129"/>
        <end position="198"/>
    </location>
</feature>
<dbReference type="EMBL" id="FTNZ01000001">
    <property type="protein sequence ID" value="SIS29374.1"/>
    <property type="molecule type" value="Genomic_DNA"/>
</dbReference>
<name>A0A1N7HWZ5_9FLAO</name>
<proteinExistence type="predicted"/>
<evidence type="ECO:0000259" key="4">
    <source>
        <dbReference type="Pfam" id="PF00288"/>
    </source>
</evidence>
<dbReference type="SUPFAM" id="SSF54211">
    <property type="entry name" value="Ribosomal protein S5 domain 2-like"/>
    <property type="match status" value="1"/>
</dbReference>
<reference evidence="6 7" key="1">
    <citation type="submission" date="2017-01" db="EMBL/GenBank/DDBJ databases">
        <authorList>
            <person name="Mah S.A."/>
            <person name="Swanson W.J."/>
            <person name="Moy G.W."/>
            <person name="Vacquier V.D."/>
        </authorList>
    </citation>
    <scope>NUCLEOTIDE SEQUENCE [LARGE SCALE GENOMIC DNA]</scope>
    <source>
        <strain evidence="6 7">DSM 16927</strain>
    </source>
</reference>
<keyword evidence="2 6" id="KW-0808">Transferase</keyword>
<dbReference type="Pfam" id="PF08544">
    <property type="entry name" value="GHMP_kinases_C"/>
    <property type="match status" value="1"/>
</dbReference>
<dbReference type="GO" id="GO:0005524">
    <property type="term" value="F:ATP binding"/>
    <property type="evidence" value="ECO:0007669"/>
    <property type="project" value="UniProtKB-KW"/>
</dbReference>
<organism evidence="6 7">
    <name type="scientific">Chryseobacterium joostei</name>
    <dbReference type="NCBI Taxonomy" id="112234"/>
    <lineage>
        <taxon>Bacteria</taxon>
        <taxon>Pseudomonadati</taxon>
        <taxon>Bacteroidota</taxon>
        <taxon>Flavobacteriia</taxon>
        <taxon>Flavobacteriales</taxon>
        <taxon>Weeksellaceae</taxon>
        <taxon>Chryseobacterium group</taxon>
        <taxon>Chryseobacterium</taxon>
    </lineage>
</organism>
<dbReference type="InterPro" id="IPR036554">
    <property type="entry name" value="GHMP_kinase_C_sf"/>
</dbReference>
<dbReference type="Proteomes" id="UP000186106">
    <property type="component" value="Unassembled WGS sequence"/>
</dbReference>
<evidence type="ECO:0000256" key="1">
    <source>
        <dbReference type="ARBA" id="ARBA00022741"/>
    </source>
</evidence>
<keyword evidence="3" id="KW-0067">ATP-binding</keyword>
<evidence type="ECO:0000313" key="6">
    <source>
        <dbReference type="EMBL" id="SIS29374.1"/>
    </source>
</evidence>
<evidence type="ECO:0000256" key="2">
    <source>
        <dbReference type="ARBA" id="ARBA00022777"/>
    </source>
</evidence>
<dbReference type="Pfam" id="PF00288">
    <property type="entry name" value="GHMP_kinases_N"/>
    <property type="match status" value="1"/>
</dbReference>
<keyword evidence="2 6" id="KW-0418">Kinase</keyword>
<evidence type="ECO:0000313" key="7">
    <source>
        <dbReference type="Proteomes" id="UP000186106"/>
    </source>
</evidence>
<dbReference type="SUPFAM" id="SSF55060">
    <property type="entry name" value="GHMP Kinase, C-terminal domain"/>
    <property type="match status" value="1"/>
</dbReference>
<sequence length="353" mass="40553">MKYEAFFVFLIVIEWNKSKTVDNSAWVLLIFSGIIFNFAKRFIVKMTNPLFYAKIILFGEYGMIEDSQGLVVPYSFYKGTLKFSDLSSEFELNSNRHLQKYSDFLTTLDLSDDFTLDIESFKNDISNGLFFDSNIPQGYGVGSSGALVAAIFEKYSVSKLNPENISKENLKKLKAIFGEMESYFHGKSSGMDPLICYMNLPILIENKENLDRVSIPEGQEGKGAIFLIDSGITGETGPMIQIFFEKMKTEGFRKTLKEEFIRYNNACIDAFLKKDMNPFFRNLKKLSHWAYEHFRPMIPESIFKIWKKGLDSNAYYLKLCGSGGGGYILGFTQDYEKAEKMLDGFQKEVIYRF</sequence>
<dbReference type="InterPro" id="IPR001174">
    <property type="entry name" value="HddA/FKP"/>
</dbReference>
<dbReference type="GO" id="GO:0016301">
    <property type="term" value="F:kinase activity"/>
    <property type="evidence" value="ECO:0007669"/>
    <property type="project" value="UniProtKB-KW"/>
</dbReference>
<dbReference type="InterPro" id="IPR006204">
    <property type="entry name" value="GHMP_kinase_N_dom"/>
</dbReference>